<keyword evidence="2" id="KW-0413">Isomerase</keyword>
<dbReference type="InterPro" id="IPR053146">
    <property type="entry name" value="QDO-like"/>
</dbReference>
<proteinExistence type="predicted"/>
<dbReference type="GO" id="GO:0016853">
    <property type="term" value="F:isomerase activity"/>
    <property type="evidence" value="ECO:0007669"/>
    <property type="project" value="UniProtKB-KW"/>
</dbReference>
<comment type="caution">
    <text evidence="2">The sequence shown here is derived from an EMBL/GenBank/DDBJ whole genome shotgun (WGS) entry which is preliminary data.</text>
</comment>
<name>A0A7X5VEM0_9ACTN</name>
<keyword evidence="3" id="KW-1185">Reference proteome</keyword>
<dbReference type="InterPro" id="IPR011051">
    <property type="entry name" value="RmlC_Cupin_sf"/>
</dbReference>
<feature type="domain" description="Cupin type-2" evidence="1">
    <location>
        <begin position="42"/>
        <end position="110"/>
    </location>
</feature>
<dbReference type="SUPFAM" id="SSF51182">
    <property type="entry name" value="RmlC-like cupins"/>
    <property type="match status" value="1"/>
</dbReference>
<sequence>MTQIQVMGPSDGLTTKDMQGTRADRYLVDSLTSGGTVALVEQILDPHVLAAPLHIHSREDEYSWVIEGRLGAVLGDEEVFADAGALVCKPRGQWHTYWNAGDGPLRILEIITPGGLEALFLKLAEPGGEYDPDTLPALAAQYGCEVDFEATMPIAKRHQLIF</sequence>
<dbReference type="Pfam" id="PF07883">
    <property type="entry name" value="Cupin_2"/>
    <property type="match status" value="1"/>
</dbReference>
<dbReference type="PANTHER" id="PTHR36440:SF1">
    <property type="entry name" value="PUTATIVE (AFU_ORTHOLOGUE AFUA_8G07350)-RELATED"/>
    <property type="match status" value="1"/>
</dbReference>
<organism evidence="2 3">
    <name type="scientific">Kribbella shirazensis</name>
    <dbReference type="NCBI Taxonomy" id="1105143"/>
    <lineage>
        <taxon>Bacteria</taxon>
        <taxon>Bacillati</taxon>
        <taxon>Actinomycetota</taxon>
        <taxon>Actinomycetes</taxon>
        <taxon>Propionibacteriales</taxon>
        <taxon>Kribbellaceae</taxon>
        <taxon>Kribbella</taxon>
    </lineage>
</organism>
<dbReference type="InterPro" id="IPR013096">
    <property type="entry name" value="Cupin_2"/>
</dbReference>
<evidence type="ECO:0000313" key="3">
    <source>
        <dbReference type="Proteomes" id="UP000555407"/>
    </source>
</evidence>
<dbReference type="Proteomes" id="UP000555407">
    <property type="component" value="Unassembled WGS sequence"/>
</dbReference>
<reference evidence="2 3" key="1">
    <citation type="submission" date="2020-03" db="EMBL/GenBank/DDBJ databases">
        <title>Sequencing the genomes of 1000 actinobacteria strains.</title>
        <authorList>
            <person name="Klenk H.-P."/>
        </authorList>
    </citation>
    <scope>NUCLEOTIDE SEQUENCE [LARGE SCALE GENOMIC DNA]</scope>
    <source>
        <strain evidence="2 3">DSM 45490</strain>
    </source>
</reference>
<evidence type="ECO:0000259" key="1">
    <source>
        <dbReference type="Pfam" id="PF07883"/>
    </source>
</evidence>
<dbReference type="Gene3D" id="2.60.120.10">
    <property type="entry name" value="Jelly Rolls"/>
    <property type="match status" value="1"/>
</dbReference>
<dbReference type="InterPro" id="IPR014710">
    <property type="entry name" value="RmlC-like_jellyroll"/>
</dbReference>
<dbReference type="PANTHER" id="PTHR36440">
    <property type="entry name" value="PUTATIVE (AFU_ORTHOLOGUE AFUA_8G07350)-RELATED"/>
    <property type="match status" value="1"/>
</dbReference>
<dbReference type="AlphaFoldDB" id="A0A7X5VEM0"/>
<gene>
    <name evidence="2" type="ORF">BJY22_005103</name>
</gene>
<protein>
    <submittedName>
        <fullName evidence="2">Mannose-6-phosphate isomerase-like protein (Cupin superfamily)</fullName>
    </submittedName>
</protein>
<dbReference type="RefSeq" id="WP_202891258.1">
    <property type="nucleotide sequence ID" value="NZ_JAASRO010000001.1"/>
</dbReference>
<accession>A0A7X5VEM0</accession>
<dbReference type="EMBL" id="JAASRO010000001">
    <property type="protein sequence ID" value="NIK59386.1"/>
    <property type="molecule type" value="Genomic_DNA"/>
</dbReference>
<evidence type="ECO:0000313" key="2">
    <source>
        <dbReference type="EMBL" id="NIK59386.1"/>
    </source>
</evidence>